<dbReference type="Proteomes" id="UP000305401">
    <property type="component" value="Unassembled WGS sequence"/>
</dbReference>
<evidence type="ECO:0000313" key="1">
    <source>
        <dbReference type="EMBL" id="THG54558.1"/>
    </source>
</evidence>
<protein>
    <submittedName>
        <fullName evidence="1">GNAT family N-acetyltransferase</fullName>
    </submittedName>
</protein>
<name>A0AC61S7D6_9BACT</name>
<accession>A0AC61S7D6</accession>
<evidence type="ECO:0000313" key="2">
    <source>
        <dbReference type="Proteomes" id="UP000305401"/>
    </source>
</evidence>
<organism evidence="1 2">
    <name type="scientific">Muribaculum caecicola</name>
    <dbReference type="NCBI Taxonomy" id="3038144"/>
    <lineage>
        <taxon>Bacteria</taxon>
        <taxon>Pseudomonadati</taxon>
        <taxon>Bacteroidota</taxon>
        <taxon>Bacteroidia</taxon>
        <taxon>Bacteroidales</taxon>
        <taxon>Muribaculaceae</taxon>
        <taxon>Muribaculum</taxon>
    </lineage>
</organism>
<sequence length="178" mass="20463">MCMKTVLSNEKVSLRALEPVDIDVVLQWENNTSLWQFGSTVAPMSRKILWDYIENYNPDIYASNQLRLMIDDANSGTTVGMVDFYDFDHHNRRCGIGILIGQEFQNSGYGTNAVEVVCDYAGKFLGLHQLWAVVPVDNVFSIKLFQKNKFHVCGRMRSWLRRNNHYADAFIMQMLVGN</sequence>
<keyword evidence="2" id="KW-1185">Reference proteome</keyword>
<gene>
    <name evidence="1" type="ORF">E5990_02470</name>
</gene>
<proteinExistence type="predicted"/>
<comment type="caution">
    <text evidence="1">The sequence shown here is derived from an EMBL/GenBank/DDBJ whole genome shotgun (WGS) entry which is preliminary data.</text>
</comment>
<reference evidence="1" key="1">
    <citation type="submission" date="2019-04" db="EMBL/GenBank/DDBJ databases">
        <title>Microbes associate with the intestines of laboratory mice.</title>
        <authorList>
            <person name="Navarre W."/>
            <person name="Wong E."/>
            <person name="Huang K.C."/>
            <person name="Tropini C."/>
            <person name="Ng K."/>
            <person name="Yu B."/>
        </authorList>
    </citation>
    <scope>NUCLEOTIDE SEQUENCE</scope>
    <source>
        <strain evidence="1">NM86_A22</strain>
    </source>
</reference>
<dbReference type="EMBL" id="SSTG01000015">
    <property type="protein sequence ID" value="THG54558.1"/>
    <property type="molecule type" value="Genomic_DNA"/>
</dbReference>